<dbReference type="InterPro" id="IPR004089">
    <property type="entry name" value="MCPsignal_dom"/>
</dbReference>
<dbReference type="PRINTS" id="PR00260">
    <property type="entry name" value="CHEMTRNSDUCR"/>
</dbReference>
<dbReference type="Pfam" id="PF17200">
    <property type="entry name" value="sCache_2"/>
    <property type="match status" value="1"/>
</dbReference>
<evidence type="ECO:0000256" key="9">
    <source>
        <dbReference type="SAM" id="Coils"/>
    </source>
</evidence>
<evidence type="ECO:0000259" key="11">
    <source>
        <dbReference type="PROSITE" id="PS50111"/>
    </source>
</evidence>
<dbReference type="PROSITE" id="PS50885">
    <property type="entry name" value="HAMP"/>
    <property type="match status" value="1"/>
</dbReference>
<evidence type="ECO:0000256" key="7">
    <source>
        <dbReference type="ARBA" id="ARBA00029447"/>
    </source>
</evidence>
<evidence type="ECO:0000256" key="6">
    <source>
        <dbReference type="ARBA" id="ARBA00023224"/>
    </source>
</evidence>
<reference evidence="13 14" key="1">
    <citation type="submission" date="2021-09" db="EMBL/GenBank/DDBJ databases">
        <title>Aeromonas schubertii isolated from Asian sea bass.</title>
        <authorList>
            <person name="Pinpimai K."/>
        </authorList>
    </citation>
    <scope>NUCLEOTIDE SEQUENCE [LARGE SCALE GENOMIC DNA]</scope>
    <source>
        <strain evidence="13 14">CHULA2021a</strain>
    </source>
</reference>
<proteinExistence type="inferred from homology"/>
<keyword evidence="2" id="KW-1003">Cell membrane</keyword>
<dbReference type="Proteomes" id="UP000774958">
    <property type="component" value="Unassembled WGS sequence"/>
</dbReference>
<dbReference type="InterPro" id="IPR003660">
    <property type="entry name" value="HAMP_dom"/>
</dbReference>
<dbReference type="RefSeq" id="WP_224161870.1">
    <property type="nucleotide sequence ID" value="NZ_JAIRBT010000002.1"/>
</dbReference>
<evidence type="ECO:0000313" key="13">
    <source>
        <dbReference type="EMBL" id="MBZ6064866.1"/>
    </source>
</evidence>
<dbReference type="CDD" id="cd06225">
    <property type="entry name" value="HAMP"/>
    <property type="match status" value="1"/>
</dbReference>
<keyword evidence="5 10" id="KW-0472">Membrane</keyword>
<evidence type="ECO:0000256" key="2">
    <source>
        <dbReference type="ARBA" id="ARBA00022475"/>
    </source>
</evidence>
<dbReference type="SMART" id="SM00283">
    <property type="entry name" value="MA"/>
    <property type="match status" value="1"/>
</dbReference>
<evidence type="ECO:0000256" key="10">
    <source>
        <dbReference type="SAM" id="Phobius"/>
    </source>
</evidence>
<dbReference type="CDD" id="cd11386">
    <property type="entry name" value="MCP_signal"/>
    <property type="match status" value="1"/>
</dbReference>
<feature type="domain" description="Methyl-accepting transducer" evidence="11">
    <location>
        <begin position="271"/>
        <end position="507"/>
    </location>
</feature>
<dbReference type="Pfam" id="PF00015">
    <property type="entry name" value="MCPsignal"/>
    <property type="match status" value="1"/>
</dbReference>
<evidence type="ECO:0000256" key="8">
    <source>
        <dbReference type="PROSITE-ProRule" id="PRU00284"/>
    </source>
</evidence>
<dbReference type="SUPFAM" id="SSF58104">
    <property type="entry name" value="Methyl-accepting chemotaxis protein (MCP) signaling domain"/>
    <property type="match status" value="1"/>
</dbReference>
<evidence type="ECO:0000256" key="4">
    <source>
        <dbReference type="ARBA" id="ARBA00022989"/>
    </source>
</evidence>
<sequence length="543" mass="59284">MLRTLSIRQRLLLVSLLIVLSLVLLTLLAATLDYRSLMAEKGKQTRHQVETAWSLVASYAKRVEAGELDEAQAKQAALQTLKALRYGHDDYFWINDSRPFMVMHPMKPALDGQDLSTITDPGGKRLFVEFVTATQTRREGGHVAYQWPKPGADDPVAKISFVKRFEPWDWIIGTGIYVDDVQQQYWQVLVRLLSLSGVILAVLCGALWWLTRSIVTPLAATTGALDELARGEGDLRARLQAEGRDELSALARNFNRFTEQMGSLVLQVQGIAAENDKAATQLASVARSHHRLANEQVGDTKKAAEAIALVTTGCTQIGDHTREAAASAEQAMMMIREGQSLMQETADAVGRLAAQLMTSVTAVSQLDSNSQSIERVLEVIRGVAEQTNLLALNAAIEAARAGEQGRGFAVVADEVRTLANRTHASTDEIRDMIARVQEGTAQVTGQIGQLQSLSDVTASSAARMGEVIGHISTVIDTISRMNGHIAEAANQQTDSVRGIHSHMDTIALAAHRALEHNEQTERAVVQLESRSRQLSTLVGSYRI</sequence>
<keyword evidence="3 10" id="KW-0812">Transmembrane</keyword>
<evidence type="ECO:0000256" key="5">
    <source>
        <dbReference type="ARBA" id="ARBA00023136"/>
    </source>
</evidence>
<comment type="subcellular location">
    <subcellularLocation>
        <location evidence="1">Cell membrane</location>
        <topology evidence="1">Multi-pass membrane protein</topology>
    </subcellularLocation>
</comment>
<keyword evidence="6 8" id="KW-0807">Transducer</keyword>
<feature type="coiled-coil region" evidence="9">
    <location>
        <begin position="510"/>
        <end position="537"/>
    </location>
</feature>
<dbReference type="SMART" id="SM01049">
    <property type="entry name" value="Cache_2"/>
    <property type="match status" value="1"/>
</dbReference>
<dbReference type="SMART" id="SM00304">
    <property type="entry name" value="HAMP"/>
    <property type="match status" value="1"/>
</dbReference>
<keyword evidence="4 10" id="KW-1133">Transmembrane helix</keyword>
<dbReference type="Gene3D" id="1.10.287.950">
    <property type="entry name" value="Methyl-accepting chemotaxis protein"/>
    <property type="match status" value="1"/>
</dbReference>
<gene>
    <name evidence="13" type="ORF">LA374_01350</name>
</gene>
<accession>A0ABS7V7F0</accession>
<comment type="similarity">
    <text evidence="7">Belongs to the methyl-accepting chemotaxis (MCP) protein family.</text>
</comment>
<dbReference type="Pfam" id="PF00672">
    <property type="entry name" value="HAMP"/>
    <property type="match status" value="1"/>
</dbReference>
<feature type="transmembrane region" description="Helical" evidence="10">
    <location>
        <begin position="188"/>
        <end position="210"/>
    </location>
</feature>
<evidence type="ECO:0000256" key="1">
    <source>
        <dbReference type="ARBA" id="ARBA00004651"/>
    </source>
</evidence>
<protein>
    <submittedName>
        <fullName evidence="13">Methyl-accepting chemotaxis protein</fullName>
    </submittedName>
</protein>
<dbReference type="EMBL" id="JAIRBT010000002">
    <property type="protein sequence ID" value="MBZ6064866.1"/>
    <property type="molecule type" value="Genomic_DNA"/>
</dbReference>
<dbReference type="InterPro" id="IPR004090">
    <property type="entry name" value="Chemotax_Me-accpt_rcpt"/>
</dbReference>
<evidence type="ECO:0000256" key="3">
    <source>
        <dbReference type="ARBA" id="ARBA00022692"/>
    </source>
</evidence>
<dbReference type="PROSITE" id="PS50111">
    <property type="entry name" value="CHEMOTAXIS_TRANSDUC_2"/>
    <property type="match status" value="1"/>
</dbReference>
<evidence type="ECO:0000259" key="12">
    <source>
        <dbReference type="PROSITE" id="PS50885"/>
    </source>
</evidence>
<dbReference type="PANTHER" id="PTHR32089:SF119">
    <property type="entry name" value="METHYL-ACCEPTING CHEMOTAXIS PROTEIN CTPL"/>
    <property type="match status" value="1"/>
</dbReference>
<keyword evidence="9" id="KW-0175">Coiled coil</keyword>
<name>A0ABS7V7F0_9GAMM</name>
<dbReference type="PANTHER" id="PTHR32089">
    <property type="entry name" value="METHYL-ACCEPTING CHEMOTAXIS PROTEIN MCPB"/>
    <property type="match status" value="1"/>
</dbReference>
<feature type="domain" description="HAMP" evidence="12">
    <location>
        <begin position="212"/>
        <end position="266"/>
    </location>
</feature>
<dbReference type="Gene3D" id="3.30.450.20">
    <property type="entry name" value="PAS domain"/>
    <property type="match status" value="1"/>
</dbReference>
<keyword evidence="14" id="KW-1185">Reference proteome</keyword>
<evidence type="ECO:0000313" key="14">
    <source>
        <dbReference type="Proteomes" id="UP000774958"/>
    </source>
</evidence>
<comment type="caution">
    <text evidence="13">The sequence shown here is derived from an EMBL/GenBank/DDBJ whole genome shotgun (WGS) entry which is preliminary data.</text>
</comment>
<dbReference type="InterPro" id="IPR033480">
    <property type="entry name" value="sCache_2"/>
</dbReference>
<organism evidence="13 14">
    <name type="scientific">Aeromonas schubertii</name>
    <dbReference type="NCBI Taxonomy" id="652"/>
    <lineage>
        <taxon>Bacteria</taxon>
        <taxon>Pseudomonadati</taxon>
        <taxon>Pseudomonadota</taxon>
        <taxon>Gammaproteobacteria</taxon>
        <taxon>Aeromonadales</taxon>
        <taxon>Aeromonadaceae</taxon>
        <taxon>Aeromonas</taxon>
    </lineage>
</organism>